<proteinExistence type="predicted"/>
<evidence type="ECO:0008006" key="4">
    <source>
        <dbReference type="Google" id="ProtNLM"/>
    </source>
</evidence>
<dbReference type="Proteomes" id="UP001255185">
    <property type="component" value="Unassembled WGS sequence"/>
</dbReference>
<keyword evidence="3" id="KW-1185">Reference proteome</keyword>
<dbReference type="SUPFAM" id="SSF103515">
    <property type="entry name" value="Autotransporter"/>
    <property type="match status" value="1"/>
</dbReference>
<evidence type="ECO:0000313" key="2">
    <source>
        <dbReference type="EMBL" id="MDR6968969.1"/>
    </source>
</evidence>
<feature type="chain" id="PRO_5047139844" description="DUF3575 domain-containing protein" evidence="1">
    <location>
        <begin position="20"/>
        <end position="177"/>
    </location>
</feature>
<reference evidence="2 3" key="1">
    <citation type="submission" date="2023-07" db="EMBL/GenBank/DDBJ databases">
        <title>Sorghum-associated microbial communities from plants grown in Nebraska, USA.</title>
        <authorList>
            <person name="Schachtman D."/>
        </authorList>
    </citation>
    <scope>NUCLEOTIDE SEQUENCE [LARGE SCALE GENOMIC DNA]</scope>
    <source>
        <strain evidence="2 3">3773</strain>
    </source>
</reference>
<name>A0ABU1TSU8_9FLAO</name>
<accession>A0ABU1TSU8</accession>
<dbReference type="EMBL" id="JAVDVI010000014">
    <property type="protein sequence ID" value="MDR6968969.1"/>
    <property type="molecule type" value="Genomic_DNA"/>
</dbReference>
<keyword evidence="1" id="KW-0732">Signal</keyword>
<dbReference type="InterPro" id="IPR036709">
    <property type="entry name" value="Autotransporte_beta_dom_sf"/>
</dbReference>
<protein>
    <recommendedName>
        <fullName evidence="4">DUF3575 domain-containing protein</fullName>
    </recommendedName>
</protein>
<sequence length="177" mass="20094">MKKTILSLMLLAGTVLANAQSGDFPQHEVKFNILNVIALGSVEIGYEYYLDEHQSIGLDLLINDTYNMSIGRQVEDFNTNSFQLSYNYNISRHDDGSGFIISPLLKFRFGDYQKTDLTPKIDMDSFIIGLGAGYKWSFNNRFVMGPYANIGRNFSKEVTEEFTKIEFSAGFNLGFKF</sequence>
<evidence type="ECO:0000256" key="1">
    <source>
        <dbReference type="SAM" id="SignalP"/>
    </source>
</evidence>
<gene>
    <name evidence="2" type="ORF">J2X31_002995</name>
</gene>
<organism evidence="2 3">
    <name type="scientific">Flavobacterium arsenatis</name>
    <dbReference type="NCBI Taxonomy" id="1484332"/>
    <lineage>
        <taxon>Bacteria</taxon>
        <taxon>Pseudomonadati</taxon>
        <taxon>Bacteroidota</taxon>
        <taxon>Flavobacteriia</taxon>
        <taxon>Flavobacteriales</taxon>
        <taxon>Flavobacteriaceae</taxon>
        <taxon>Flavobacterium</taxon>
    </lineage>
</organism>
<feature type="signal peptide" evidence="1">
    <location>
        <begin position="1"/>
        <end position="19"/>
    </location>
</feature>
<evidence type="ECO:0000313" key="3">
    <source>
        <dbReference type="Proteomes" id="UP001255185"/>
    </source>
</evidence>
<comment type="caution">
    <text evidence="2">The sequence shown here is derived from an EMBL/GenBank/DDBJ whole genome shotgun (WGS) entry which is preliminary data.</text>
</comment>
<dbReference type="RefSeq" id="WP_310027646.1">
    <property type="nucleotide sequence ID" value="NZ_JAVDVI010000014.1"/>
</dbReference>